<evidence type="ECO:0000259" key="3">
    <source>
        <dbReference type="Pfam" id="PF25917"/>
    </source>
</evidence>
<dbReference type="PANTHER" id="PTHR30469">
    <property type="entry name" value="MULTIDRUG RESISTANCE PROTEIN MDTA"/>
    <property type="match status" value="1"/>
</dbReference>
<evidence type="ECO:0000256" key="2">
    <source>
        <dbReference type="SAM" id="Coils"/>
    </source>
</evidence>
<feature type="coiled-coil region" evidence="2">
    <location>
        <begin position="100"/>
        <end position="172"/>
    </location>
</feature>
<dbReference type="Gene3D" id="1.10.287.470">
    <property type="entry name" value="Helix hairpin bin"/>
    <property type="match status" value="1"/>
</dbReference>
<name>A0A368U2Q7_9GAMM</name>
<accession>A0A368U2Q7</accession>
<dbReference type="Pfam" id="PF25917">
    <property type="entry name" value="BSH_RND"/>
    <property type="match status" value="1"/>
</dbReference>
<dbReference type="GO" id="GO:0015562">
    <property type="term" value="F:efflux transmembrane transporter activity"/>
    <property type="evidence" value="ECO:0007669"/>
    <property type="project" value="TreeGrafter"/>
</dbReference>
<protein>
    <submittedName>
        <fullName evidence="5">Efflux RND transporter periplasmic adaptor subunit</fullName>
    </submittedName>
</protein>
<dbReference type="InterPro" id="IPR006143">
    <property type="entry name" value="RND_pump_MFP"/>
</dbReference>
<dbReference type="OrthoDB" id="9800613at2"/>
<evidence type="ECO:0000313" key="6">
    <source>
        <dbReference type="Proteomes" id="UP000253204"/>
    </source>
</evidence>
<gene>
    <name evidence="5" type="ORF">DU506_11085</name>
</gene>
<feature type="domain" description="Multidrug resistance protein MdtA-like barrel-sandwich hybrid" evidence="3">
    <location>
        <begin position="70"/>
        <end position="203"/>
    </location>
</feature>
<evidence type="ECO:0000259" key="4">
    <source>
        <dbReference type="Pfam" id="PF25954"/>
    </source>
</evidence>
<dbReference type="NCBIfam" id="TIGR01730">
    <property type="entry name" value="RND_mfp"/>
    <property type="match status" value="1"/>
</dbReference>
<dbReference type="EMBL" id="QPIJ01000024">
    <property type="protein sequence ID" value="RCV90757.1"/>
    <property type="molecule type" value="Genomic_DNA"/>
</dbReference>
<dbReference type="Gene3D" id="2.40.30.170">
    <property type="match status" value="1"/>
</dbReference>
<feature type="domain" description="CusB-like beta-barrel" evidence="4">
    <location>
        <begin position="215"/>
        <end position="284"/>
    </location>
</feature>
<dbReference type="PANTHER" id="PTHR30469:SF15">
    <property type="entry name" value="HLYD FAMILY OF SECRETION PROTEINS"/>
    <property type="match status" value="1"/>
</dbReference>
<evidence type="ECO:0000256" key="1">
    <source>
        <dbReference type="ARBA" id="ARBA00009477"/>
    </source>
</evidence>
<keyword evidence="2" id="KW-0175">Coiled coil</keyword>
<organism evidence="5 6">
    <name type="scientific">Vreelandella rituensis</name>
    <dbReference type="NCBI Taxonomy" id="2282306"/>
    <lineage>
        <taxon>Bacteria</taxon>
        <taxon>Pseudomonadati</taxon>
        <taxon>Pseudomonadota</taxon>
        <taxon>Gammaproteobacteria</taxon>
        <taxon>Oceanospirillales</taxon>
        <taxon>Halomonadaceae</taxon>
        <taxon>Vreelandella</taxon>
    </lineage>
</organism>
<evidence type="ECO:0000313" key="5">
    <source>
        <dbReference type="EMBL" id="RCV90757.1"/>
    </source>
</evidence>
<dbReference type="RefSeq" id="WP_114487002.1">
    <property type="nucleotide sequence ID" value="NZ_CBCSHM010000029.1"/>
</dbReference>
<dbReference type="AlphaFoldDB" id="A0A368U2Q7"/>
<proteinExistence type="inferred from homology"/>
<dbReference type="Gene3D" id="2.40.420.20">
    <property type="match status" value="1"/>
</dbReference>
<keyword evidence="6" id="KW-1185">Reference proteome</keyword>
<dbReference type="SUPFAM" id="SSF111369">
    <property type="entry name" value="HlyD-like secretion proteins"/>
    <property type="match status" value="1"/>
</dbReference>
<comment type="similarity">
    <text evidence="1">Belongs to the membrane fusion protein (MFP) (TC 8.A.1) family.</text>
</comment>
<comment type="caution">
    <text evidence="5">The sequence shown here is derived from an EMBL/GenBank/DDBJ whole genome shotgun (WGS) entry which is preliminary data.</text>
</comment>
<dbReference type="PROSITE" id="PS51257">
    <property type="entry name" value="PROKAR_LIPOPROTEIN"/>
    <property type="match status" value="1"/>
</dbReference>
<dbReference type="InterPro" id="IPR058625">
    <property type="entry name" value="MdtA-like_BSH"/>
</dbReference>
<sequence length="383" mass="40748">MKDLFRLLLSLAAIFILTGFMLTGCSDEAPEPTEEAAATPTVNVGEAIEWRYPSTRQLPGVVSPGKRAVLSTRVSGTLTSVPASPGDRVETGDLLATVDAREVEAAISAAQEKVAAAQAALQQARLESQRLQRLYAEDLIARVRTEQADVRVSELEAQLQAAQSELKAQQANRSYTRLTAPFAGQVTETLLDAGSFVGPGQPLVVLEERGRLQIDVPVSSELAELLAPGQQLSVLSGSDETMTEARLVSVIPALNDQGTGQRLRLSVDDPPEGLRPGQVVSVIVPTQRSGRQDSGDAWVGLPQAALIRRGQLTGVLVVDDSNQQPALNLRWIKTTAPPADAENLIPVTQGLAVGELVVLNPSPALQDGQQVSIQRTDQSLGEE</sequence>
<dbReference type="InterPro" id="IPR058792">
    <property type="entry name" value="Beta-barrel_RND_2"/>
</dbReference>
<dbReference type="Pfam" id="PF25954">
    <property type="entry name" value="Beta-barrel_RND_2"/>
    <property type="match status" value="1"/>
</dbReference>
<dbReference type="Gene3D" id="2.40.50.100">
    <property type="match status" value="1"/>
</dbReference>
<reference evidence="5 6" key="1">
    <citation type="submission" date="2018-07" db="EMBL/GenBank/DDBJ databases">
        <title>Halomonas rutogse sp. nov., isolated from Lake TangqianCo on Tibetan Plateau.</title>
        <authorList>
            <person name="Lu H."/>
            <person name="Xing P."/>
            <person name="Wu Q."/>
        </authorList>
    </citation>
    <scope>NUCLEOTIDE SEQUENCE [LARGE SCALE GENOMIC DNA]</scope>
    <source>
        <strain evidence="5 6">TQ8S</strain>
    </source>
</reference>
<dbReference type="Proteomes" id="UP000253204">
    <property type="component" value="Unassembled WGS sequence"/>
</dbReference>
<dbReference type="GO" id="GO:1990281">
    <property type="term" value="C:efflux pump complex"/>
    <property type="evidence" value="ECO:0007669"/>
    <property type="project" value="TreeGrafter"/>
</dbReference>